<feature type="domain" description="RNase H type-1" evidence="1">
    <location>
        <begin position="114"/>
        <end position="183"/>
    </location>
</feature>
<dbReference type="PANTHER" id="PTHR47074:SF11">
    <property type="entry name" value="REVERSE TRANSCRIPTASE-LIKE PROTEIN"/>
    <property type="match status" value="1"/>
</dbReference>
<accession>A0ABQ9LH89</accession>
<evidence type="ECO:0000313" key="3">
    <source>
        <dbReference type="Proteomes" id="UP001174677"/>
    </source>
</evidence>
<gene>
    <name evidence="2" type="ORF">P3X46_021987</name>
</gene>
<dbReference type="PANTHER" id="PTHR47074">
    <property type="entry name" value="BNAC02G40300D PROTEIN"/>
    <property type="match status" value="1"/>
</dbReference>
<comment type="caution">
    <text evidence="2">The sequence shown here is derived from an EMBL/GenBank/DDBJ whole genome shotgun (WGS) entry which is preliminary data.</text>
</comment>
<protein>
    <recommendedName>
        <fullName evidence="1">RNase H type-1 domain-containing protein</fullName>
    </recommendedName>
</protein>
<dbReference type="Proteomes" id="UP001174677">
    <property type="component" value="Chromosome 12"/>
</dbReference>
<dbReference type="InterPro" id="IPR052929">
    <property type="entry name" value="RNase_H-like_EbsB-rel"/>
</dbReference>
<dbReference type="InterPro" id="IPR002156">
    <property type="entry name" value="RNaseH_domain"/>
</dbReference>
<name>A0ABQ9LH89_HEVBR</name>
<sequence length="188" mass="21269">MCGQVKDLTHALVHYPIVSTGWVYHNIDFDLTIFNFRDYFSIVLGSHDDLKIRKVCMVAWFLWHCRNQATWQGNTMLPNVIVAEALAELHDWELAKTSKVSPSLSSDVNVLKCNIDASLFSPKNASDYGVILRNELGAFVAAISGYINVALQPRIAEAYNLREALSWLIQNDISMVEVEMDCQDFTLL</sequence>
<organism evidence="2 3">
    <name type="scientific">Hevea brasiliensis</name>
    <name type="common">Para rubber tree</name>
    <name type="synonym">Siphonia brasiliensis</name>
    <dbReference type="NCBI Taxonomy" id="3981"/>
    <lineage>
        <taxon>Eukaryota</taxon>
        <taxon>Viridiplantae</taxon>
        <taxon>Streptophyta</taxon>
        <taxon>Embryophyta</taxon>
        <taxon>Tracheophyta</taxon>
        <taxon>Spermatophyta</taxon>
        <taxon>Magnoliopsida</taxon>
        <taxon>eudicotyledons</taxon>
        <taxon>Gunneridae</taxon>
        <taxon>Pentapetalae</taxon>
        <taxon>rosids</taxon>
        <taxon>fabids</taxon>
        <taxon>Malpighiales</taxon>
        <taxon>Euphorbiaceae</taxon>
        <taxon>Crotonoideae</taxon>
        <taxon>Micrandreae</taxon>
        <taxon>Hevea</taxon>
    </lineage>
</organism>
<dbReference type="EMBL" id="JARPOI010000012">
    <property type="protein sequence ID" value="KAJ9167324.1"/>
    <property type="molecule type" value="Genomic_DNA"/>
</dbReference>
<reference evidence="2 3" key="1">
    <citation type="journal article" date="2023" name="Plant Biotechnol. J.">
        <title>Chromosome-level wild Hevea brasiliensis genome provides new tools for genomic-assisted breeding and valuable loci to elevate rubber yield.</title>
        <authorList>
            <person name="Cheng H."/>
            <person name="Song X."/>
            <person name="Hu Y."/>
            <person name="Wu T."/>
            <person name="Yang Q."/>
            <person name="An Z."/>
            <person name="Feng S."/>
            <person name="Deng Z."/>
            <person name="Wu W."/>
            <person name="Zeng X."/>
            <person name="Tu M."/>
            <person name="Wang X."/>
            <person name="Huang H."/>
        </authorList>
    </citation>
    <scope>NUCLEOTIDE SEQUENCE [LARGE SCALE GENOMIC DNA]</scope>
    <source>
        <strain evidence="2">MT/VB/25A 57/8</strain>
    </source>
</reference>
<dbReference type="Pfam" id="PF13456">
    <property type="entry name" value="RVT_3"/>
    <property type="match status" value="1"/>
</dbReference>
<evidence type="ECO:0000259" key="1">
    <source>
        <dbReference type="Pfam" id="PF13456"/>
    </source>
</evidence>
<keyword evidence="3" id="KW-1185">Reference proteome</keyword>
<proteinExistence type="predicted"/>
<evidence type="ECO:0000313" key="2">
    <source>
        <dbReference type="EMBL" id="KAJ9167324.1"/>
    </source>
</evidence>